<reference evidence="11" key="1">
    <citation type="submission" date="2019-10" db="EMBL/GenBank/DDBJ databases">
        <authorList>
            <person name="Zhang R."/>
            <person name="Pan Y."/>
            <person name="Wang J."/>
            <person name="Ma R."/>
            <person name="Yu S."/>
        </authorList>
    </citation>
    <scope>NUCLEOTIDE SEQUENCE</scope>
    <source>
        <strain evidence="11">LA-IB0</strain>
        <tissue evidence="11">Leaf</tissue>
    </source>
</reference>
<dbReference type="SUPFAM" id="SSF48264">
    <property type="entry name" value="Cytochrome P450"/>
    <property type="match status" value="1"/>
</dbReference>
<comment type="caution">
    <text evidence="11">The sequence shown here is derived from an EMBL/GenBank/DDBJ whole genome shotgun (WGS) entry which is preliminary data.</text>
</comment>
<keyword evidence="8" id="KW-0408">Iron</keyword>
<name>A0AAV6WII2_9LAMI</name>
<evidence type="ECO:0000313" key="11">
    <source>
        <dbReference type="EMBL" id="KAG8370931.1"/>
    </source>
</evidence>
<dbReference type="AlphaFoldDB" id="A0AAV6WII2"/>
<evidence type="ECO:0008006" key="13">
    <source>
        <dbReference type="Google" id="ProtNLM"/>
    </source>
</evidence>
<proteinExistence type="inferred from homology"/>
<keyword evidence="4" id="KW-0812">Transmembrane</keyword>
<dbReference type="Proteomes" id="UP000826271">
    <property type="component" value="Unassembled WGS sequence"/>
</dbReference>
<evidence type="ECO:0000256" key="7">
    <source>
        <dbReference type="ARBA" id="ARBA00023002"/>
    </source>
</evidence>
<keyword evidence="3" id="KW-0349">Heme</keyword>
<comment type="similarity">
    <text evidence="2">Belongs to the cytochrome P450 family.</text>
</comment>
<evidence type="ECO:0000256" key="1">
    <source>
        <dbReference type="ARBA" id="ARBA00004370"/>
    </source>
</evidence>
<evidence type="ECO:0000256" key="3">
    <source>
        <dbReference type="ARBA" id="ARBA00022617"/>
    </source>
</evidence>
<gene>
    <name evidence="11" type="ORF">BUALT_Bualt13G0034600</name>
</gene>
<keyword evidence="12" id="KW-1185">Reference proteome</keyword>
<dbReference type="EMBL" id="WHWC01000013">
    <property type="protein sequence ID" value="KAG8370931.1"/>
    <property type="molecule type" value="Genomic_DNA"/>
</dbReference>
<dbReference type="GO" id="GO:0004497">
    <property type="term" value="F:monooxygenase activity"/>
    <property type="evidence" value="ECO:0007669"/>
    <property type="project" value="UniProtKB-KW"/>
</dbReference>
<dbReference type="GO" id="GO:0005506">
    <property type="term" value="F:iron ion binding"/>
    <property type="evidence" value="ECO:0007669"/>
    <property type="project" value="InterPro"/>
</dbReference>
<protein>
    <recommendedName>
        <fullName evidence="13">Cytochrome P450</fullName>
    </recommendedName>
</protein>
<dbReference type="Gene3D" id="1.10.630.10">
    <property type="entry name" value="Cytochrome P450"/>
    <property type="match status" value="1"/>
</dbReference>
<keyword evidence="6" id="KW-1133">Transmembrane helix</keyword>
<keyword evidence="10" id="KW-0472">Membrane</keyword>
<dbReference type="Pfam" id="PF00067">
    <property type="entry name" value="p450"/>
    <property type="match status" value="1"/>
</dbReference>
<dbReference type="InterPro" id="IPR036396">
    <property type="entry name" value="Cyt_P450_sf"/>
</dbReference>
<evidence type="ECO:0000256" key="9">
    <source>
        <dbReference type="ARBA" id="ARBA00023033"/>
    </source>
</evidence>
<sequence length="511" mass="57242">MEIQLPNFMSFTPLVLFSSFIVLLIKTWKITKSKSPLEKYEKLPPSPPKLPLIGHLHHLVGGGLRYRALARVAEKFGPILHLQLGDVSAVVISSRDAAKQVLKDQDPACADRPETIGTKIMWYAYMDVLFSPYNESWRQMRKICITELLSATNVKSFGFIREDEVSRLIKSLQSSSGSGHAINLTEMIFAFTTSITCRAAFGNVLRDQETLLTMMKKGLSMAGGFELADLFPSSKLLSFLCWNKYKLLRMRRKMDKILDAIIEDHKLKQSGELGGEDIIDVLLRMKENRQLTFPITNDHIKALTFVGREGKLHDMTNEGFWKAPCGRGGVQKTITYSQTSCGTNTLHFPSHEKHVSWRIVTDESRSVDDSLVVRFVPQDSATGTRSKESIVAISTHLYGEDKGEARLLLYCLHKSYFELGMSMKKLTILFYLLSCSARSVAQDLWSLLNPMKKMGSLLMDSLEELLRYHVSSNNHVAMGSTGCYNMGDSPLQSLSSNANATTPPIPQLTAA</sequence>
<dbReference type="GO" id="GO:0016705">
    <property type="term" value="F:oxidoreductase activity, acting on paired donors, with incorporation or reduction of molecular oxygen"/>
    <property type="evidence" value="ECO:0007669"/>
    <property type="project" value="InterPro"/>
</dbReference>
<evidence type="ECO:0000256" key="10">
    <source>
        <dbReference type="ARBA" id="ARBA00023136"/>
    </source>
</evidence>
<evidence type="ECO:0000313" key="12">
    <source>
        <dbReference type="Proteomes" id="UP000826271"/>
    </source>
</evidence>
<evidence type="ECO:0000256" key="8">
    <source>
        <dbReference type="ARBA" id="ARBA00023004"/>
    </source>
</evidence>
<dbReference type="GO" id="GO:0020037">
    <property type="term" value="F:heme binding"/>
    <property type="evidence" value="ECO:0007669"/>
    <property type="project" value="InterPro"/>
</dbReference>
<keyword evidence="7" id="KW-0560">Oxidoreductase</keyword>
<keyword evidence="9" id="KW-0503">Monooxygenase</keyword>
<dbReference type="PANTHER" id="PTHR47955">
    <property type="entry name" value="CYTOCHROME P450 FAMILY 71 PROTEIN"/>
    <property type="match status" value="1"/>
</dbReference>
<accession>A0AAV6WII2</accession>
<dbReference type="GO" id="GO:0016020">
    <property type="term" value="C:membrane"/>
    <property type="evidence" value="ECO:0007669"/>
    <property type="project" value="UniProtKB-SubCell"/>
</dbReference>
<dbReference type="InterPro" id="IPR001128">
    <property type="entry name" value="Cyt_P450"/>
</dbReference>
<evidence type="ECO:0000256" key="5">
    <source>
        <dbReference type="ARBA" id="ARBA00022723"/>
    </source>
</evidence>
<dbReference type="PANTHER" id="PTHR47955:SF9">
    <property type="entry name" value="PREMNASPIRODIENE OXYGENASE-LIKE"/>
    <property type="match status" value="1"/>
</dbReference>
<organism evidence="11 12">
    <name type="scientific">Buddleja alternifolia</name>
    <dbReference type="NCBI Taxonomy" id="168488"/>
    <lineage>
        <taxon>Eukaryota</taxon>
        <taxon>Viridiplantae</taxon>
        <taxon>Streptophyta</taxon>
        <taxon>Embryophyta</taxon>
        <taxon>Tracheophyta</taxon>
        <taxon>Spermatophyta</taxon>
        <taxon>Magnoliopsida</taxon>
        <taxon>eudicotyledons</taxon>
        <taxon>Gunneridae</taxon>
        <taxon>Pentapetalae</taxon>
        <taxon>asterids</taxon>
        <taxon>lamiids</taxon>
        <taxon>Lamiales</taxon>
        <taxon>Scrophulariaceae</taxon>
        <taxon>Buddlejeae</taxon>
        <taxon>Buddleja</taxon>
    </lineage>
</organism>
<comment type="subcellular location">
    <subcellularLocation>
        <location evidence="1">Membrane</location>
    </subcellularLocation>
</comment>
<evidence type="ECO:0000256" key="4">
    <source>
        <dbReference type="ARBA" id="ARBA00022692"/>
    </source>
</evidence>
<evidence type="ECO:0000256" key="6">
    <source>
        <dbReference type="ARBA" id="ARBA00022989"/>
    </source>
</evidence>
<keyword evidence="5" id="KW-0479">Metal-binding</keyword>
<evidence type="ECO:0000256" key="2">
    <source>
        <dbReference type="ARBA" id="ARBA00010617"/>
    </source>
</evidence>